<dbReference type="InterPro" id="IPR000014">
    <property type="entry name" value="PAS"/>
</dbReference>
<feature type="domain" description="PAS" evidence="1">
    <location>
        <begin position="258"/>
        <end position="329"/>
    </location>
</feature>
<dbReference type="EMBL" id="CP121689">
    <property type="protein sequence ID" value="WZL75560.1"/>
    <property type="molecule type" value="Genomic_DNA"/>
</dbReference>
<dbReference type="InterPro" id="IPR000160">
    <property type="entry name" value="GGDEF_dom"/>
</dbReference>
<dbReference type="InterPro" id="IPR013656">
    <property type="entry name" value="PAS_4"/>
</dbReference>
<evidence type="ECO:0000259" key="2">
    <source>
        <dbReference type="PROSITE" id="PS50113"/>
    </source>
</evidence>
<dbReference type="CDD" id="cd00077">
    <property type="entry name" value="HDc"/>
    <property type="match status" value="1"/>
</dbReference>
<dbReference type="Pfam" id="PF13188">
    <property type="entry name" value="PAS_8"/>
    <property type="match status" value="1"/>
</dbReference>
<dbReference type="Gene3D" id="1.10.3210.10">
    <property type="entry name" value="Hypothetical protein af1432"/>
    <property type="match status" value="1"/>
</dbReference>
<dbReference type="PANTHER" id="PTHR43155">
    <property type="entry name" value="CYCLIC DI-GMP PHOSPHODIESTERASE PA4108-RELATED"/>
    <property type="match status" value="1"/>
</dbReference>
<gene>
    <name evidence="6" type="ORF">QBE54_08165</name>
</gene>
<accession>A0ABZ2Y979</accession>
<dbReference type="InterPro" id="IPR037522">
    <property type="entry name" value="HD_GYP_dom"/>
</dbReference>
<dbReference type="NCBIfam" id="TIGR00254">
    <property type="entry name" value="GGDEF"/>
    <property type="match status" value="1"/>
</dbReference>
<feature type="domain" description="HD-GYP" evidence="5">
    <location>
        <begin position="536"/>
        <end position="725"/>
    </location>
</feature>
<sequence>MEKTIFENYRLLIQNLPDGFAYHQIVLDEQGQPIDYLFLEVNPAFEELTGLKREKILGRRVTEVLPGIERSSFDWIGTYGQVALTGETMRFESFSEPLSRWFEVTAYSDRRGFFATIFRDITELKKTQERQQKLLDAIPYSVLLLNRERRILAQNKVTRDVAGSKVGDLCWFSFHGTETLSEEEREEFERTGVLPASARCIFCRADEALEKQQTIVEEVEIRGRVYETGWVPVDGETYLHYSIDITKYREMERTLRRERDRLREYLRIADIIFVVLNLQGEVVLINQKGAEILGYPQEEILGKNWFDFFIPERLRDKIRNVFQGVVAGEIEQFGYYENPILDRYGRERLIAWHNTLLKNEQGQIEEVIAAGLDITEARKMEEKLRYLSFHDSLTGLYNRAFLEEEFRRLDVARQLPLSVIMVDVNGLKLVNDTYGHQVGDLLLRSAARVLQIAVREEDIIARYGGDEFVILLPQTTYEMAQEIALRIQKTLERTRVCDVPLSLALGVATKTRKRESVAEVLRKAEDEMYRQKLAETRSTRSTIINTLLKTLEAKSQETKQHVLRMQEAGTALAQALGLPHSEVNRLKLAILLHDIGKITIPEEILKKPGPLTPSEWEMVKKHPEVGYRILLATPEFAQVAEEVYSHHERFDGTGYPRGLRGEEIPILARIIAVVDAYDAMRYGRSYKNPLEREEIIAEFRRNAGKQFDPKLADIFLVLFEQGAFD</sequence>
<dbReference type="Pfam" id="PF08448">
    <property type="entry name" value="PAS_4"/>
    <property type="match status" value="1"/>
</dbReference>
<dbReference type="SUPFAM" id="SSF109604">
    <property type="entry name" value="HD-domain/PDEase-like"/>
    <property type="match status" value="1"/>
</dbReference>
<feature type="domain" description="PAS" evidence="1">
    <location>
        <begin position="25"/>
        <end position="65"/>
    </location>
</feature>
<dbReference type="InterPro" id="IPR006674">
    <property type="entry name" value="HD_domain"/>
</dbReference>
<dbReference type="Pfam" id="PF00990">
    <property type="entry name" value="GGDEF"/>
    <property type="match status" value="1"/>
</dbReference>
<dbReference type="InterPro" id="IPR003607">
    <property type="entry name" value="HD/PDEase_dom"/>
</dbReference>
<dbReference type="PROSITE" id="PS50112">
    <property type="entry name" value="PAS"/>
    <property type="match status" value="2"/>
</dbReference>
<dbReference type="CDD" id="cd01949">
    <property type="entry name" value="GGDEF"/>
    <property type="match status" value="1"/>
</dbReference>
<organism evidence="6 7">
    <name type="scientific">Thermatribacter velox</name>
    <dbReference type="NCBI Taxonomy" id="3039681"/>
    <lineage>
        <taxon>Bacteria</taxon>
        <taxon>Pseudomonadati</taxon>
        <taxon>Atribacterota</taxon>
        <taxon>Atribacteria</taxon>
        <taxon>Atribacterales</taxon>
        <taxon>Thermatribacteraceae</taxon>
        <taxon>Thermatribacter</taxon>
    </lineage>
</organism>
<dbReference type="Proteomes" id="UP001461341">
    <property type="component" value="Chromosome"/>
</dbReference>
<evidence type="ECO:0000259" key="4">
    <source>
        <dbReference type="PROSITE" id="PS51831"/>
    </source>
</evidence>
<keyword evidence="6" id="KW-0548">Nucleotidyltransferase</keyword>
<feature type="domain" description="PAC" evidence="2">
    <location>
        <begin position="334"/>
        <end position="386"/>
    </location>
</feature>
<feature type="domain" description="GGDEF" evidence="3">
    <location>
        <begin position="415"/>
        <end position="546"/>
    </location>
</feature>
<dbReference type="CDD" id="cd00130">
    <property type="entry name" value="PAS"/>
    <property type="match status" value="2"/>
</dbReference>
<dbReference type="PROSITE" id="PS51832">
    <property type="entry name" value="HD_GYP"/>
    <property type="match status" value="1"/>
</dbReference>
<dbReference type="PROSITE" id="PS50887">
    <property type="entry name" value="GGDEF"/>
    <property type="match status" value="1"/>
</dbReference>
<dbReference type="GO" id="GO:0052621">
    <property type="term" value="F:diguanylate cyclase activity"/>
    <property type="evidence" value="ECO:0007669"/>
    <property type="project" value="UniProtKB-EC"/>
</dbReference>
<dbReference type="SMART" id="SM00471">
    <property type="entry name" value="HDc"/>
    <property type="match status" value="1"/>
</dbReference>
<dbReference type="SMART" id="SM00267">
    <property type="entry name" value="GGDEF"/>
    <property type="match status" value="1"/>
</dbReference>
<evidence type="ECO:0000259" key="3">
    <source>
        <dbReference type="PROSITE" id="PS50887"/>
    </source>
</evidence>
<keyword evidence="6" id="KW-0808">Transferase</keyword>
<dbReference type="PROSITE" id="PS50113">
    <property type="entry name" value="PAC"/>
    <property type="match status" value="1"/>
</dbReference>
<reference evidence="6 7" key="1">
    <citation type="submission" date="2023-03" db="EMBL/GenBank/DDBJ databases">
        <title>Novel Species.</title>
        <authorList>
            <person name="Ma S."/>
        </authorList>
    </citation>
    <scope>NUCLEOTIDE SEQUENCE [LARGE SCALE GENOMIC DNA]</scope>
    <source>
        <strain evidence="6 7">B11</strain>
    </source>
</reference>
<dbReference type="InterPro" id="IPR000700">
    <property type="entry name" value="PAS-assoc_C"/>
</dbReference>
<dbReference type="PROSITE" id="PS51831">
    <property type="entry name" value="HD"/>
    <property type="match status" value="1"/>
</dbReference>
<dbReference type="SUPFAM" id="SSF55785">
    <property type="entry name" value="PYP-like sensor domain (PAS domain)"/>
    <property type="match status" value="2"/>
</dbReference>
<evidence type="ECO:0000259" key="5">
    <source>
        <dbReference type="PROSITE" id="PS51832"/>
    </source>
</evidence>
<dbReference type="NCBIfam" id="TIGR00229">
    <property type="entry name" value="sensory_box"/>
    <property type="match status" value="2"/>
</dbReference>
<dbReference type="SMART" id="SM00091">
    <property type="entry name" value="PAS"/>
    <property type="match status" value="3"/>
</dbReference>
<evidence type="ECO:0000313" key="7">
    <source>
        <dbReference type="Proteomes" id="UP001461341"/>
    </source>
</evidence>
<dbReference type="SUPFAM" id="SSF55073">
    <property type="entry name" value="Nucleotide cyclase"/>
    <property type="match status" value="1"/>
</dbReference>
<dbReference type="PANTHER" id="PTHR43155:SF2">
    <property type="entry name" value="CYCLIC DI-GMP PHOSPHODIESTERASE PA4108"/>
    <property type="match status" value="1"/>
</dbReference>
<dbReference type="EC" id="2.7.7.65" evidence="6"/>
<dbReference type="InterPro" id="IPR029787">
    <property type="entry name" value="Nucleotide_cyclase"/>
</dbReference>
<keyword evidence="7" id="KW-1185">Reference proteome</keyword>
<name>A0ABZ2Y979_9BACT</name>
<dbReference type="Pfam" id="PF13487">
    <property type="entry name" value="HD_5"/>
    <property type="match status" value="1"/>
</dbReference>
<evidence type="ECO:0000259" key="1">
    <source>
        <dbReference type="PROSITE" id="PS50112"/>
    </source>
</evidence>
<dbReference type="InterPro" id="IPR035965">
    <property type="entry name" value="PAS-like_dom_sf"/>
</dbReference>
<dbReference type="InterPro" id="IPR043128">
    <property type="entry name" value="Rev_trsase/Diguanyl_cyclase"/>
</dbReference>
<dbReference type="Gene3D" id="3.30.70.270">
    <property type="match status" value="1"/>
</dbReference>
<dbReference type="RefSeq" id="WP_369017709.1">
    <property type="nucleotide sequence ID" value="NZ_CP121689.1"/>
</dbReference>
<protein>
    <submittedName>
        <fullName evidence="6">Diguanylate cyclase</fullName>
        <ecNumber evidence="6">2.7.7.65</ecNumber>
    </submittedName>
</protein>
<feature type="domain" description="HD" evidence="4">
    <location>
        <begin position="558"/>
        <end position="680"/>
    </location>
</feature>
<proteinExistence type="predicted"/>
<dbReference type="Gene3D" id="3.30.450.20">
    <property type="entry name" value="PAS domain"/>
    <property type="match status" value="2"/>
</dbReference>
<evidence type="ECO:0000313" key="6">
    <source>
        <dbReference type="EMBL" id="WZL75560.1"/>
    </source>
</evidence>